<proteinExistence type="inferred from homology"/>
<feature type="region of interest" description="Disordered" evidence="6">
    <location>
        <begin position="1641"/>
        <end position="1663"/>
    </location>
</feature>
<dbReference type="CDD" id="cd02659">
    <property type="entry name" value="peptidase_C19C"/>
    <property type="match status" value="1"/>
</dbReference>
<evidence type="ECO:0000256" key="4">
    <source>
        <dbReference type="ARBA" id="ARBA00022786"/>
    </source>
</evidence>
<keyword evidence="2" id="KW-0597">Phosphoprotein</keyword>
<keyword evidence="3" id="KW-0645">Protease</keyword>
<dbReference type="GO" id="GO:0016579">
    <property type="term" value="P:protein deubiquitination"/>
    <property type="evidence" value="ECO:0007669"/>
    <property type="project" value="InterPro"/>
</dbReference>
<dbReference type="InterPro" id="IPR038765">
    <property type="entry name" value="Papain-like_cys_pep_sf"/>
</dbReference>
<dbReference type="Gene3D" id="3.90.70.10">
    <property type="entry name" value="Cysteine proteinases"/>
    <property type="match status" value="1"/>
</dbReference>
<evidence type="ECO:0000256" key="3">
    <source>
        <dbReference type="ARBA" id="ARBA00022670"/>
    </source>
</evidence>
<name>A0A8B8G5N9_9HEMI</name>
<dbReference type="Proteomes" id="UP000694846">
    <property type="component" value="Unplaced"/>
</dbReference>
<evidence type="ECO:0000256" key="5">
    <source>
        <dbReference type="ARBA" id="ARBA00022801"/>
    </source>
</evidence>
<evidence type="ECO:0000256" key="2">
    <source>
        <dbReference type="ARBA" id="ARBA00022553"/>
    </source>
</evidence>
<dbReference type="PROSITE" id="PS50235">
    <property type="entry name" value="USP_3"/>
    <property type="match status" value="1"/>
</dbReference>
<organism evidence="8 10">
    <name type="scientific">Sipha flava</name>
    <name type="common">yellow sugarcane aphid</name>
    <dbReference type="NCBI Taxonomy" id="143950"/>
    <lineage>
        <taxon>Eukaryota</taxon>
        <taxon>Metazoa</taxon>
        <taxon>Ecdysozoa</taxon>
        <taxon>Arthropoda</taxon>
        <taxon>Hexapoda</taxon>
        <taxon>Insecta</taxon>
        <taxon>Pterygota</taxon>
        <taxon>Neoptera</taxon>
        <taxon>Paraneoptera</taxon>
        <taxon>Hemiptera</taxon>
        <taxon>Sternorrhyncha</taxon>
        <taxon>Aphidomorpha</taxon>
        <taxon>Aphidoidea</taxon>
        <taxon>Aphididae</taxon>
        <taxon>Sipha</taxon>
    </lineage>
</organism>
<sequence>MTIATRGQTVGLDSADNQTNVQNVSQQNTQIHSVLSNINILQPQAVESHHMPEQTDNETTDESIKSDMENIEDNTPKEEDEEEEELVFPIIKLVNLEEKIHSQRWIVPVLPDQELVSLLNISIALCKKGLDVNNEGCQKFFRDAMILSFTRILTDDAVNSWKVNIQQYIMNNCMKLVELLVLKLDDDNFPFIEMLGMLFNPLNKFHLFNCAKQSDYMSSEMFDLFARTPPDSRAPRGWLVDLLNKFGLLGGFQKLSDRFQSNKVLTVPIISGLIRPFGSCSELLTESTIQKYLMPIVEKIPSILDVLTDDELKKETKNEGKNDAISSIIKACKQLAMKVPKQEELIKQLEIFRLKMLLRLLQISSFNGKMNALNEVNKVISNVTYTPHRHIDHDEEYLTPERMAKWIKENNVLEIVLRDSLHQPQYVEKLEKIIRFVIKEQALSLSDLDALWAAQAGKHDAIVKNVHDLLAKLAWDFSPEQLDHLFECFHANWTNANKKQREKLLELIRRLAEDDKDGVMAHKVLMLFWNLAHGEDVSTEIIDQALSAHVKILDYSCAQDRDAQKTAWLDKCVDELQNNSSWVLPVLKHMRDICMLYDPTPVGAHPSHTHTVYRQEIVTRLQNQHTLVSLVTDNLSKYMDEVRKFVQVNPNTDPAKYYPDGRYCHLQQVQERLYFLKFCLKDGNLWLCADQAHQIWVSLAEKAAFLADREAGFRWFSKLMGEEQDIDPAINTKFFINNLLQLDPTLLTENGIKCFERFFKAVNVKEGKLIKKRRCYQMENIDLIGVDYLWKVVTNCSEDIAAHAIDLLKEVNTNLAPRLQANPLEFHQTFVAECLERLRAHFDTVSILSKVSMTKDDVIERNIEVTKMIRVMKVLYEYLGECDASFNGDRSLLPLHRACRGKHITVIVRLTNANRSLVDDHELVMHSNDNISCVRRQLLKRLRNSGTITAITGTLNIKLDIFPGSSIDLISTLDDNKLLGELPFRDKLYLNARLMTANTNLASSPDSSSDSSITNNQPFYDYSLNMDAENCLPTVIISENPKYVNFFLQVSDKGIEIENQQLREAARCILKLIPPAESTVKKIKKFFTFQSESEGNGTNVPVDSIYFTNSPSQNLYNLEVLYSMLLPAIDPMADKTLEFQTNFITSNHAPEIIQMLVSNKFILANDQNTKRSIYLVVLKICRLVLCVMGQIITQLCQSPELIMGTSTDNERCLYKGIEVLDQGDDTLTLMKEAFGVVPNPNLEYMLRNVTSKLARRYIDKIAIGCETLESLQVTINKSLSKFMPTLDMIWTTIQLAWAMAGANQHKFDGQLNNTDLHNNLNGKALEMEDMCVCKEALEVLTLCLFLKPNYLSQLMEKKDWQTFFIDLILLANNRQVRCSAAEQFILIIKFSWSAEPLLSTLSLMFSVLDETVLKFAQNSYEYFHVLTYLLNYASHERIPVPDFKILLNNEIKWLKDIREKVKTDGDSGVEEVILEGHLNITKELVQMISIEKREEIGSNETAGIMLIKELLEDFIFPASKLMEDLTQSIEFVDIEVTPVCKSPSSTNAAFDLITSLCIGCIGNLKLTVEILTQYFYSEREDPLIEWDFLPMMGARTARGFVGLKNAGATCYMNSVLQQLYMVHPIRVGILSAHGAAIDSNDDFNGDDRNDNETQMDVTEDRNKFEQSRKEYNVGILKQVQAIFGHLAFSKVQYYVPRGLWKHFKLQGEPVNLREQQDAVEFFMSLVESLDEALKVLSQDQIMSKNLGGSYSDQKICQGCPHRYSKEEPFSVISVDIRNHSNLTDSLEQYVKGELLEGADAYHCDKCNKKVVTVKRLCVKKLPPILAIQLKRFEYDFERVCAIKFNDYFEFPRHLDMEPYTVSGLAKIEGEIIDCDYDKAQDENHTKYQLTGIVVHSGQASGGHYYSYIQDRSPEGSSKWYKFDDGDVTECKMDEDEEMKTQCFGGDYMGEVFDHALKRTSYRRQKRWWNAYMLFYTKIDSNKELLVNGMRKLSMGDRRTSNTSIKMPSCIKRSVQQQNIRFLHTRSQYTEEYFKFIRNIATINSPNMVSSNELQSSQNATDQEELSLLSTQLVSKFIFYVGLHTKKSLRGNAMEWYDLLAPHIRTYASVRAWFARNILFNYPQRFVEYLLQCMSSEVRSFFIKLIAYLAHYSLQDDAILIPAITSNSLLDTTASLSDHLIIAVLSLLQKEVGEHTNRHLPHYFSFFYMYCNLGMAEKQQLLKLNVAAIFILVAIDEGPGGSNIKYQPNEINKLHSVISILVRCCDCTEKCVSSAPGTPFLPNPFAECQPYLRKVPQQVRDCLFGRICYLKKLIDNSQMNEESMKMLQFVCWENPQSSSMVLTEILWHIMYTYCQELKFYLDLLFVILSIEDSWQVLRIQNAMTGNEDREGVLDTILRHKNQYQRRSYQCIKGLVGLFMRIPMAHKVVLQHIDLKRKWMDAVDWLQEELNRKTLTGSQYNTYNSWTPQSNENTNSFFLERSTSARKVLQKAYEFCPSEDFLAPTTLTTQGIEDSSDDGDEVEMPHAADTLTTLVTEPLQVVPDIVPENDDDYDAPVPIEFNSVDDFDNGESINVELVSTQIVESSTDMH</sequence>
<keyword evidence="5 9" id="KW-0378">Hydrolase</keyword>
<dbReference type="Pfam" id="PF12030">
    <property type="entry name" value="DUF3517"/>
    <property type="match status" value="1"/>
</dbReference>
<dbReference type="CTD" id="43749"/>
<dbReference type="Pfam" id="PF25010">
    <property type="entry name" value="ARM_UBP24_USP9X-Y"/>
    <property type="match status" value="1"/>
</dbReference>
<evidence type="ECO:0000313" key="10">
    <source>
        <dbReference type="RefSeq" id="XP_025418554.1"/>
    </source>
</evidence>
<dbReference type="InterPro" id="IPR056850">
    <property type="entry name" value="ARM_UBP34_24_USP9X_Y"/>
</dbReference>
<evidence type="ECO:0000256" key="6">
    <source>
        <dbReference type="SAM" id="MobiDB-lite"/>
    </source>
</evidence>
<dbReference type="RefSeq" id="XP_025418553.1">
    <property type="nucleotide sequence ID" value="XM_025562768.1"/>
</dbReference>
<dbReference type="PROSITE" id="PS00972">
    <property type="entry name" value="USP_1"/>
    <property type="match status" value="1"/>
</dbReference>
<dbReference type="GO" id="GO:0005634">
    <property type="term" value="C:nucleus"/>
    <property type="evidence" value="ECO:0007669"/>
    <property type="project" value="TreeGrafter"/>
</dbReference>
<dbReference type="InterPro" id="IPR001394">
    <property type="entry name" value="Peptidase_C19_UCH"/>
</dbReference>
<dbReference type="OrthoDB" id="289038at2759"/>
<comment type="similarity">
    <text evidence="1">Belongs to the peptidase C19 family.</text>
</comment>
<gene>
    <name evidence="9 10" type="primary">LOC112689192</name>
</gene>
<dbReference type="PANTHER" id="PTHR24006:SF925">
    <property type="entry name" value="UBIQUITINYL HYDROLASE 1"/>
    <property type="match status" value="1"/>
</dbReference>
<dbReference type="GO" id="GO:0004843">
    <property type="term" value="F:cysteine-type deubiquitinase activity"/>
    <property type="evidence" value="ECO:0007669"/>
    <property type="project" value="InterPro"/>
</dbReference>
<evidence type="ECO:0000259" key="7">
    <source>
        <dbReference type="PROSITE" id="PS50235"/>
    </source>
</evidence>
<dbReference type="InterPro" id="IPR021905">
    <property type="entry name" value="DUF3517"/>
</dbReference>
<feature type="region of interest" description="Disordered" evidence="6">
    <location>
        <begin position="47"/>
        <end position="82"/>
    </location>
</feature>
<dbReference type="GeneID" id="112689192"/>
<dbReference type="GO" id="GO:0016477">
    <property type="term" value="P:cell migration"/>
    <property type="evidence" value="ECO:0007669"/>
    <property type="project" value="TreeGrafter"/>
</dbReference>
<dbReference type="GO" id="GO:0006508">
    <property type="term" value="P:proteolysis"/>
    <property type="evidence" value="ECO:0007669"/>
    <property type="project" value="UniProtKB-KW"/>
</dbReference>
<dbReference type="InterPro" id="IPR050164">
    <property type="entry name" value="Peptidase_C19"/>
</dbReference>
<feature type="domain" description="USP" evidence="7">
    <location>
        <begin position="1601"/>
        <end position="1978"/>
    </location>
</feature>
<dbReference type="InterPro" id="IPR055176">
    <property type="entry name" value="UBP24/USP9X/USP9Y_UBL"/>
</dbReference>
<dbReference type="RefSeq" id="XP_025418554.1">
    <property type="nucleotide sequence ID" value="XM_025562769.1"/>
</dbReference>
<dbReference type="SUPFAM" id="SSF54001">
    <property type="entry name" value="Cysteine proteinases"/>
    <property type="match status" value="1"/>
</dbReference>
<dbReference type="Pfam" id="PF00443">
    <property type="entry name" value="UCH"/>
    <property type="match status" value="1"/>
</dbReference>
<protein>
    <submittedName>
        <fullName evidence="9 10">Probable ubiquitin carboxyl-terminal hydrolase FAF-X isoform X1</fullName>
    </submittedName>
</protein>
<accession>A0A8B8G5N9</accession>
<keyword evidence="8" id="KW-1185">Reference proteome</keyword>
<keyword evidence="4" id="KW-0833">Ubl conjugation pathway</keyword>
<dbReference type="InterPro" id="IPR028889">
    <property type="entry name" value="USP"/>
</dbReference>
<dbReference type="GO" id="GO:0005829">
    <property type="term" value="C:cytosol"/>
    <property type="evidence" value="ECO:0007669"/>
    <property type="project" value="TreeGrafter"/>
</dbReference>
<dbReference type="Pfam" id="PF22900">
    <property type="entry name" value="UCH_UBL1"/>
    <property type="match status" value="1"/>
</dbReference>
<dbReference type="PROSITE" id="PS00973">
    <property type="entry name" value="USP_2"/>
    <property type="match status" value="1"/>
</dbReference>
<evidence type="ECO:0000313" key="8">
    <source>
        <dbReference type="Proteomes" id="UP000694846"/>
    </source>
</evidence>
<dbReference type="PANTHER" id="PTHR24006">
    <property type="entry name" value="UBIQUITIN CARBOXYL-TERMINAL HYDROLASE"/>
    <property type="match status" value="1"/>
</dbReference>
<evidence type="ECO:0000256" key="1">
    <source>
        <dbReference type="ARBA" id="ARBA00009085"/>
    </source>
</evidence>
<dbReference type="InterPro" id="IPR018200">
    <property type="entry name" value="USP_CS"/>
</dbReference>
<evidence type="ECO:0000313" key="9">
    <source>
        <dbReference type="RefSeq" id="XP_025418553.1"/>
    </source>
</evidence>
<reference evidence="9 10" key="1">
    <citation type="submission" date="2025-04" db="UniProtKB">
        <authorList>
            <consortium name="RefSeq"/>
        </authorList>
    </citation>
    <scope>IDENTIFICATION</scope>
    <source>
        <tissue evidence="9 10">Whole body</tissue>
    </source>
</reference>